<dbReference type="FunFam" id="1.20.1250.20:FF:000018">
    <property type="entry name" value="MFS transporter permease"/>
    <property type="match status" value="1"/>
</dbReference>
<comment type="caution">
    <text evidence="7">The sequence shown here is derived from an EMBL/GenBank/DDBJ whole genome shotgun (WGS) entry which is preliminary data.</text>
</comment>
<evidence type="ECO:0000256" key="1">
    <source>
        <dbReference type="ARBA" id="ARBA00004141"/>
    </source>
</evidence>
<evidence type="ECO:0000313" key="8">
    <source>
        <dbReference type="Proteomes" id="UP001309876"/>
    </source>
</evidence>
<feature type="transmembrane region" description="Helical" evidence="6">
    <location>
        <begin position="335"/>
        <end position="352"/>
    </location>
</feature>
<feature type="transmembrane region" description="Helical" evidence="6">
    <location>
        <begin position="419"/>
        <end position="438"/>
    </location>
</feature>
<reference evidence="7 8" key="1">
    <citation type="submission" date="2023-08" db="EMBL/GenBank/DDBJ databases">
        <title>Black Yeasts Isolated from many extreme environments.</title>
        <authorList>
            <person name="Coleine C."/>
            <person name="Stajich J.E."/>
            <person name="Selbmann L."/>
        </authorList>
    </citation>
    <scope>NUCLEOTIDE SEQUENCE [LARGE SCALE GENOMIC DNA]</scope>
    <source>
        <strain evidence="7 8">CCFEE 5910</strain>
    </source>
</reference>
<proteinExistence type="predicted"/>
<gene>
    <name evidence="7" type="ORF">LTR05_000895</name>
</gene>
<dbReference type="Gene3D" id="1.20.1250.20">
    <property type="entry name" value="MFS general substrate transporter like domains"/>
    <property type="match status" value="2"/>
</dbReference>
<keyword evidence="2" id="KW-0813">Transport</keyword>
<accession>A0AAN7YA09</accession>
<organism evidence="7 8">
    <name type="scientific">Lithohypha guttulata</name>
    <dbReference type="NCBI Taxonomy" id="1690604"/>
    <lineage>
        <taxon>Eukaryota</taxon>
        <taxon>Fungi</taxon>
        <taxon>Dikarya</taxon>
        <taxon>Ascomycota</taxon>
        <taxon>Pezizomycotina</taxon>
        <taxon>Eurotiomycetes</taxon>
        <taxon>Chaetothyriomycetidae</taxon>
        <taxon>Chaetothyriales</taxon>
        <taxon>Trichomeriaceae</taxon>
        <taxon>Lithohypha</taxon>
    </lineage>
</organism>
<feature type="transmembrane region" description="Helical" evidence="6">
    <location>
        <begin position="133"/>
        <end position="156"/>
    </location>
</feature>
<feature type="transmembrane region" description="Helical" evidence="6">
    <location>
        <begin position="225"/>
        <end position="245"/>
    </location>
</feature>
<feature type="transmembrane region" description="Helical" evidence="6">
    <location>
        <begin position="295"/>
        <end position="315"/>
    </location>
</feature>
<keyword evidence="3 6" id="KW-0812">Transmembrane</keyword>
<dbReference type="GO" id="GO:0016020">
    <property type="term" value="C:membrane"/>
    <property type="evidence" value="ECO:0007669"/>
    <property type="project" value="UniProtKB-SubCell"/>
</dbReference>
<feature type="transmembrane region" description="Helical" evidence="6">
    <location>
        <begin position="194"/>
        <end position="213"/>
    </location>
</feature>
<feature type="transmembrane region" description="Helical" evidence="6">
    <location>
        <begin position="383"/>
        <end position="407"/>
    </location>
</feature>
<feature type="transmembrane region" description="Helical" evidence="6">
    <location>
        <begin position="162"/>
        <end position="182"/>
    </location>
</feature>
<feature type="transmembrane region" description="Helical" evidence="6">
    <location>
        <begin position="359"/>
        <end position="377"/>
    </location>
</feature>
<sequence length="509" mass="56761">MEKEVDEQKETSLESQNSPLEHLETDVRELDFVPPTAEEEAAVIRRLDWHLLPFVFLLYSLAVLDRSNLGNARLAGLQKDVDLSGTRYQWLGTIFYIACKPIAAHQINFANIGKDICSQWMLIGWKVFKPHQFCAFAVFFWGFIATIQAAIVNWQGLMVCRFFLGVSEAMFGPGVPLYLSFFYPREKIGFRHGVFIAGAAMANAYGSALAYALSHIHHSVAPWKLLFIIEGLPTVLLAFITWFWLPDNIASARFLDERQKQVASIFVARNQQADPSGSGFKLKECLAAFKEPKSVLCGVMYFCYNVSFASLPLFVPTIISQMGKFTQIEANGLSAPPYLLCFFTILLITYLSDRVGVRGPFIVLCAWTAGLGFLLQANTSTVAPRYVGVFLSVQIFICVPLTLAWVANIHQTESKRAGGNVVLATIGQCGPLLGTNIFPTNEKPYFRKGMWISAGCCLAVGCIAILLSTMLIMENKKMEREGLIPKKGEKAQHSIADGQSKVPRFRYIW</sequence>
<evidence type="ECO:0000256" key="2">
    <source>
        <dbReference type="ARBA" id="ARBA00022448"/>
    </source>
</evidence>
<evidence type="ECO:0008006" key="9">
    <source>
        <dbReference type="Google" id="ProtNLM"/>
    </source>
</evidence>
<dbReference type="EMBL" id="JAVRRJ010000001">
    <property type="protein sequence ID" value="KAK5090720.1"/>
    <property type="molecule type" value="Genomic_DNA"/>
</dbReference>
<dbReference type="InterPro" id="IPR036259">
    <property type="entry name" value="MFS_trans_sf"/>
</dbReference>
<evidence type="ECO:0000256" key="6">
    <source>
        <dbReference type="SAM" id="Phobius"/>
    </source>
</evidence>
<protein>
    <recommendedName>
        <fullName evidence="9">Major facilitator superfamily (MFS) profile domain-containing protein</fullName>
    </recommendedName>
</protein>
<keyword evidence="4 6" id="KW-1133">Transmembrane helix</keyword>
<dbReference type="PANTHER" id="PTHR43791">
    <property type="entry name" value="PERMEASE-RELATED"/>
    <property type="match status" value="1"/>
</dbReference>
<evidence type="ECO:0000256" key="5">
    <source>
        <dbReference type="ARBA" id="ARBA00023136"/>
    </source>
</evidence>
<dbReference type="AlphaFoldDB" id="A0AAN7YA09"/>
<evidence type="ECO:0000256" key="3">
    <source>
        <dbReference type="ARBA" id="ARBA00022692"/>
    </source>
</evidence>
<dbReference type="GO" id="GO:0022857">
    <property type="term" value="F:transmembrane transporter activity"/>
    <property type="evidence" value="ECO:0007669"/>
    <property type="project" value="InterPro"/>
</dbReference>
<dbReference type="Proteomes" id="UP001309876">
    <property type="component" value="Unassembled WGS sequence"/>
</dbReference>
<dbReference type="Pfam" id="PF07690">
    <property type="entry name" value="MFS_1"/>
    <property type="match status" value="1"/>
</dbReference>
<evidence type="ECO:0000256" key="4">
    <source>
        <dbReference type="ARBA" id="ARBA00022989"/>
    </source>
</evidence>
<name>A0AAN7YA09_9EURO</name>
<comment type="subcellular location">
    <subcellularLocation>
        <location evidence="1">Membrane</location>
        <topology evidence="1">Multi-pass membrane protein</topology>
    </subcellularLocation>
</comment>
<dbReference type="PANTHER" id="PTHR43791:SF36">
    <property type="entry name" value="TRANSPORTER, PUTATIVE (AFU_ORTHOLOGUE AFUA_6G08340)-RELATED"/>
    <property type="match status" value="1"/>
</dbReference>
<keyword evidence="5 6" id="KW-0472">Membrane</keyword>
<dbReference type="FunFam" id="1.20.1250.20:FF:000013">
    <property type="entry name" value="MFS general substrate transporter"/>
    <property type="match status" value="1"/>
</dbReference>
<evidence type="ECO:0000313" key="7">
    <source>
        <dbReference type="EMBL" id="KAK5090720.1"/>
    </source>
</evidence>
<dbReference type="SUPFAM" id="SSF103473">
    <property type="entry name" value="MFS general substrate transporter"/>
    <property type="match status" value="1"/>
</dbReference>
<dbReference type="InterPro" id="IPR011701">
    <property type="entry name" value="MFS"/>
</dbReference>
<keyword evidence="8" id="KW-1185">Reference proteome</keyword>
<feature type="transmembrane region" description="Helical" evidence="6">
    <location>
        <begin position="450"/>
        <end position="473"/>
    </location>
</feature>